<feature type="domain" description="Sgo0707-like N2" evidence="12">
    <location>
        <begin position="322"/>
        <end position="438"/>
    </location>
</feature>
<protein>
    <submittedName>
        <fullName evidence="13">SpaH/EbpB family LPXTG-anchored major pilin</fullName>
    </submittedName>
</protein>
<dbReference type="Pfam" id="PF17802">
    <property type="entry name" value="SpaA"/>
    <property type="match status" value="2"/>
</dbReference>
<feature type="domain" description="SpaA-like prealbumin fold" evidence="11">
    <location>
        <begin position="191"/>
        <end position="288"/>
    </location>
</feature>
<feature type="region of interest" description="Disordered" evidence="6">
    <location>
        <begin position="432"/>
        <end position="457"/>
    </location>
</feature>
<dbReference type="InterPro" id="IPR026466">
    <property type="entry name" value="Fim_isopep_form_D2_dom"/>
</dbReference>
<evidence type="ECO:0000259" key="9">
    <source>
        <dbReference type="Pfam" id="PF00746"/>
    </source>
</evidence>
<evidence type="ECO:0000256" key="8">
    <source>
        <dbReference type="SAM" id="SignalP"/>
    </source>
</evidence>
<dbReference type="PANTHER" id="PTHR36108:SF13">
    <property type="entry name" value="COLOSSIN-B-RELATED"/>
    <property type="match status" value="1"/>
</dbReference>
<evidence type="ECO:0000256" key="3">
    <source>
        <dbReference type="ARBA" id="ARBA00022525"/>
    </source>
</evidence>
<proteinExistence type="inferred from homology"/>
<dbReference type="PANTHER" id="PTHR36108">
    <property type="entry name" value="COLOSSIN-B-RELATED"/>
    <property type="match status" value="1"/>
</dbReference>
<evidence type="ECO:0000259" key="12">
    <source>
        <dbReference type="Pfam" id="PF20623"/>
    </source>
</evidence>
<keyword evidence="3" id="KW-0964">Secreted</keyword>
<feature type="transmembrane region" description="Helical" evidence="7">
    <location>
        <begin position="591"/>
        <end position="612"/>
    </location>
</feature>
<evidence type="ECO:0000259" key="10">
    <source>
        <dbReference type="Pfam" id="PF16555"/>
    </source>
</evidence>
<comment type="similarity">
    <text evidence="1">Belongs to the serine-aspartate repeat-containing protein (SDr) family.</text>
</comment>
<feature type="signal peptide" evidence="8">
    <location>
        <begin position="1"/>
        <end position="25"/>
    </location>
</feature>
<dbReference type="InterPro" id="IPR041033">
    <property type="entry name" value="SpaA_PFL_dom_1"/>
</dbReference>
<dbReference type="Gene3D" id="2.60.40.740">
    <property type="match status" value="1"/>
</dbReference>
<evidence type="ECO:0000256" key="6">
    <source>
        <dbReference type="SAM" id="MobiDB-lite"/>
    </source>
</evidence>
<dbReference type="Pfam" id="PF16555">
    <property type="entry name" value="GramPos_pilinD1"/>
    <property type="match status" value="1"/>
</dbReference>
<keyword evidence="5" id="KW-0572">Peptidoglycan-anchor</keyword>
<dbReference type="InterPro" id="IPR046473">
    <property type="entry name" value="Sgo0707-like_N2"/>
</dbReference>
<gene>
    <name evidence="13" type="ORF">INP51_11625</name>
</gene>
<dbReference type="Pfam" id="PF00746">
    <property type="entry name" value="Gram_pos_anchor"/>
    <property type="match status" value="1"/>
</dbReference>
<keyword evidence="7" id="KW-0472">Membrane</keyword>
<evidence type="ECO:0000313" key="13">
    <source>
        <dbReference type="EMBL" id="QOV18650.1"/>
    </source>
</evidence>
<feature type="chain" id="PRO_5032443521" evidence="8">
    <location>
        <begin position="26"/>
        <end position="621"/>
    </location>
</feature>
<dbReference type="AlphaFoldDB" id="A0A7M2RH36"/>
<accession>A0A7M2RH36</accession>
<feature type="domain" description="Gram-positive cocci surface proteins LPxTG" evidence="9">
    <location>
        <begin position="580"/>
        <end position="619"/>
    </location>
</feature>
<evidence type="ECO:0000256" key="2">
    <source>
        <dbReference type="ARBA" id="ARBA00022512"/>
    </source>
</evidence>
<evidence type="ECO:0000256" key="1">
    <source>
        <dbReference type="ARBA" id="ARBA00007257"/>
    </source>
</evidence>
<feature type="domain" description="SpaA-like prealbumin fold" evidence="11">
    <location>
        <begin position="464"/>
        <end position="573"/>
    </location>
</feature>
<dbReference type="InterPro" id="IPR013783">
    <property type="entry name" value="Ig-like_fold"/>
</dbReference>
<dbReference type="Gene3D" id="2.60.40.10">
    <property type="entry name" value="Immunoglobulins"/>
    <property type="match status" value="3"/>
</dbReference>
<dbReference type="Proteomes" id="UP000593601">
    <property type="component" value="Chromosome"/>
</dbReference>
<keyword evidence="14" id="KW-1185">Reference proteome</keyword>
<name>A0A7M2RH36_9FIRM</name>
<dbReference type="RefSeq" id="WP_193735012.1">
    <property type="nucleotide sequence ID" value="NZ_CP063304.1"/>
</dbReference>
<evidence type="ECO:0000256" key="4">
    <source>
        <dbReference type="ARBA" id="ARBA00022729"/>
    </source>
</evidence>
<keyword evidence="2" id="KW-0134">Cell wall</keyword>
<sequence>MFKKKITGLLCALVVALSAVIPAYADPEVPLTDVVIHKMKVAQGTSLEDHDGEEITDFTGTNLAGAEGLEGVVFEFWQIRDTATDAELDAIGALTNYDAIKSYFDANPGLVGGLTGELDPTDSNGMTTAHFLSEGTYIFAEQNADELNVTEYLGVPFMLSLPVTKANGTENFGIGAKALHVYPKNVVDSPDLELLKVNTENNPIGDATFEIRKWVEDRVDEGGNPLAPGYVKDTSLGNNGSITITDAGLTLQNISAGKYQLVETVAPNGYLLDTRPVSFEVSAGQITATNGPNYTFQDGPLIKIKNEARPSIEKEEDAGGTSQVGETVNWSIKVSVPKDIETYTKFNVTDTIDTRLDFKGTASADGFQVKAADGTVLTAGTHYTVNYASNVLTVAFNPASIKDFEGQKITISYATSINDTAVMGSEIPNDAKLNFTNNTGTDTEDDPQGPVEPPTIPTVWTGGAQFKKVDGKDNTIMLPGAEFKISKNATGTDLLKWTQALIDANDTSKFVTPVVGADVVMKSQSDGVFEIKGLKGGYYWLVETKAPSLNGSQYNLLKTPESFSITKESYNGEIFIKVENNKGLQIPQTGGIGSLILTVGGITMMIVAAYFLKKGKRTNAD</sequence>
<dbReference type="KEGG" id="bliq:INP51_11625"/>
<dbReference type="NCBIfam" id="TIGR01167">
    <property type="entry name" value="LPXTG_anchor"/>
    <property type="match status" value="1"/>
</dbReference>
<evidence type="ECO:0000256" key="7">
    <source>
        <dbReference type="SAM" id="Phobius"/>
    </source>
</evidence>
<dbReference type="InterPro" id="IPR032364">
    <property type="entry name" value="GramPos_pilinD1_N"/>
</dbReference>
<dbReference type="NCBIfam" id="NF033902">
    <property type="entry name" value="iso_D2_wall_anc"/>
    <property type="match status" value="1"/>
</dbReference>
<dbReference type="EMBL" id="CP063304">
    <property type="protein sequence ID" value="QOV18650.1"/>
    <property type="molecule type" value="Genomic_DNA"/>
</dbReference>
<evidence type="ECO:0000313" key="14">
    <source>
        <dbReference type="Proteomes" id="UP000593601"/>
    </source>
</evidence>
<reference evidence="13 14" key="1">
    <citation type="submission" date="2020-10" db="EMBL/GenBank/DDBJ databases">
        <title>Blautia liquoris sp.nov., isolated from the mud in a fermentation cellar used for the production of Chinese strong-flavoured liquor.</title>
        <authorList>
            <person name="Lu L."/>
        </authorList>
    </citation>
    <scope>NUCLEOTIDE SEQUENCE [LARGE SCALE GENOMIC DNA]</scope>
    <source>
        <strain evidence="13 14">LZLJ-3</strain>
    </source>
</reference>
<evidence type="ECO:0000259" key="11">
    <source>
        <dbReference type="Pfam" id="PF17802"/>
    </source>
</evidence>
<dbReference type="InterPro" id="IPR048052">
    <property type="entry name" value="FM1-like"/>
</dbReference>
<dbReference type="Pfam" id="PF20623">
    <property type="entry name" value="Sgo0707_N2"/>
    <property type="match status" value="1"/>
</dbReference>
<dbReference type="NCBIfam" id="TIGR04226">
    <property type="entry name" value="RrgB_K2N_iso_D2"/>
    <property type="match status" value="1"/>
</dbReference>
<keyword evidence="7" id="KW-1133">Transmembrane helix</keyword>
<evidence type="ECO:0000256" key="5">
    <source>
        <dbReference type="ARBA" id="ARBA00023088"/>
    </source>
</evidence>
<feature type="domain" description="Gram-positive pilin subunit D1 N-terminal" evidence="10">
    <location>
        <begin position="32"/>
        <end position="186"/>
    </location>
</feature>
<dbReference type="InterPro" id="IPR019931">
    <property type="entry name" value="LPXTG_anchor"/>
</dbReference>
<keyword evidence="4 8" id="KW-0732">Signal</keyword>
<organism evidence="13 14">
    <name type="scientific">Blautia liquoris</name>
    <dbReference type="NCBI Taxonomy" id="2779518"/>
    <lineage>
        <taxon>Bacteria</taxon>
        <taxon>Bacillati</taxon>
        <taxon>Bacillota</taxon>
        <taxon>Clostridia</taxon>
        <taxon>Lachnospirales</taxon>
        <taxon>Lachnospiraceae</taxon>
        <taxon>Blautia</taxon>
    </lineage>
</organism>
<keyword evidence="7" id="KW-0812">Transmembrane</keyword>